<dbReference type="OrthoDB" id="9766847at2"/>
<dbReference type="GO" id="GO:0046677">
    <property type="term" value="P:response to antibiotic"/>
    <property type="evidence" value="ECO:0007669"/>
    <property type="project" value="InterPro"/>
</dbReference>
<evidence type="ECO:0000256" key="1">
    <source>
        <dbReference type="ARBA" id="ARBA00004370"/>
    </source>
</evidence>
<evidence type="ECO:0000313" key="8">
    <source>
        <dbReference type="EMBL" id="PTX48136.1"/>
    </source>
</evidence>
<comment type="caution">
    <text evidence="8">The sequence shown here is derived from an EMBL/GenBank/DDBJ whole genome shotgun (WGS) entry which is preliminary data.</text>
</comment>
<dbReference type="SUPFAM" id="SSF56601">
    <property type="entry name" value="beta-lactamase/transpeptidase-like"/>
    <property type="match status" value="1"/>
</dbReference>
<reference evidence="8 9" key="1">
    <citation type="submission" date="2018-04" db="EMBL/GenBank/DDBJ databases">
        <title>Genomic Encyclopedia of Archaeal and Bacterial Type Strains, Phase II (KMG-II): from individual species to whole genera.</title>
        <authorList>
            <person name="Goeker M."/>
        </authorList>
    </citation>
    <scope>NUCLEOTIDE SEQUENCE [LARGE SCALE GENOMIC DNA]</scope>
    <source>
        <strain evidence="8 9">DSM 45787</strain>
    </source>
</reference>
<comment type="similarity">
    <text evidence="2">Belongs to the transpeptidase family.</text>
</comment>
<feature type="domain" description="Penicillin-binding protein dimerisation" evidence="6">
    <location>
        <begin position="170"/>
        <end position="327"/>
    </location>
</feature>
<dbReference type="Gene3D" id="3.90.1310.10">
    <property type="entry name" value="Penicillin-binding protein 2a (Domain 2)"/>
    <property type="match status" value="1"/>
</dbReference>
<evidence type="ECO:0000259" key="7">
    <source>
        <dbReference type="Pfam" id="PF05223"/>
    </source>
</evidence>
<keyword evidence="3 4" id="KW-0472">Membrane</keyword>
<dbReference type="InterPro" id="IPR050515">
    <property type="entry name" value="Beta-lactam/transpept"/>
</dbReference>
<dbReference type="EMBL" id="QBKR01000047">
    <property type="protein sequence ID" value="PTX48136.1"/>
    <property type="molecule type" value="Genomic_DNA"/>
</dbReference>
<dbReference type="InterPro" id="IPR012338">
    <property type="entry name" value="Beta-lactam/transpept-like"/>
</dbReference>
<keyword evidence="4" id="KW-0812">Transmembrane</keyword>
<keyword evidence="4" id="KW-1133">Transmembrane helix</keyword>
<dbReference type="GO" id="GO:0071972">
    <property type="term" value="F:peptidoglycan L,D-transpeptidase activity"/>
    <property type="evidence" value="ECO:0007669"/>
    <property type="project" value="TreeGrafter"/>
</dbReference>
<evidence type="ECO:0000259" key="5">
    <source>
        <dbReference type="Pfam" id="PF00905"/>
    </source>
</evidence>
<dbReference type="SUPFAM" id="SSF56519">
    <property type="entry name" value="Penicillin binding protein dimerisation domain"/>
    <property type="match status" value="1"/>
</dbReference>
<comment type="subcellular location">
    <subcellularLocation>
        <location evidence="1">Membrane</location>
    </subcellularLocation>
</comment>
<dbReference type="SUPFAM" id="SSF54427">
    <property type="entry name" value="NTF2-like"/>
    <property type="match status" value="1"/>
</dbReference>
<name>A0A2T6AWI5_9BACL</name>
<feature type="domain" description="Penicillin-binding protein transpeptidase" evidence="5">
    <location>
        <begin position="368"/>
        <end position="675"/>
    </location>
</feature>
<proteinExistence type="inferred from homology"/>
<dbReference type="GO" id="GO:0071555">
    <property type="term" value="P:cell wall organization"/>
    <property type="evidence" value="ECO:0007669"/>
    <property type="project" value="TreeGrafter"/>
</dbReference>
<sequence length="689" mass="76803">MKQKGLTVFRQLREFFRQKVPRRVTVIAGIALLIGTGLILTEVLFGQEHPHTVMQAYLKHWETGKYDSMYQLLSEKDRKKVSKKEFIEKHKDLADTLGQKEIRFRMEKTEEPTQTVHYRTTIDSKKVGKIQFDTKGKVVESEDGEWRVDWTPSMMIPGLTGEDQVEVRHVPGLRGEIRTKDGQGLAVNKGSVTIGAVPGEIPDLSTFQSQLSRLLDMKPEEIKEKLSKAAPLKYVPLKKVSPEKKETIAKALEVEGVSIQNHTQRHYPKGALTAHITGFAAPLTSEQLKERKDEGYREGDIAGRAGLEKAMEKKLRGKPGIRIAIVGPDQKEKRVLGTTSPQNGTDIRLTIDLNTQQRLYDSLKGDTGAFVALDPQTGAVLGAVSTPSYNPNAFAKGLTDKEYKQHIGSIANRFVHNYTPGSTMKPITAAIGLETGKMKPGTTYDTRSGKWQKDSSWGGYYVRRVDHPNVPVDLQKAMAWSDNIYFARVGLNIGAESFQQQLLRFGFQDSLPFPIPVTNATFSNNGKFKNDIQLADTAYGQGQLQVSPIFWASIYTAFVNDGNMLQPRLILEEGKDTVEPKVWRKNVISPETAQTIHRILKGVVTTPGGSGNDLKTPGVELAMKTGTAELKKSYDDPNPMELGWLATLSGKPGAKPDLLTISMVKDVHDRDGSHYLFPEIKKLLKQRYH</sequence>
<evidence type="ECO:0000256" key="3">
    <source>
        <dbReference type="ARBA" id="ARBA00023136"/>
    </source>
</evidence>
<evidence type="ECO:0000259" key="6">
    <source>
        <dbReference type="Pfam" id="PF03717"/>
    </source>
</evidence>
<keyword evidence="9" id="KW-1185">Reference proteome</keyword>
<dbReference type="InterPro" id="IPR032710">
    <property type="entry name" value="NTF2-like_dom_sf"/>
</dbReference>
<feature type="transmembrane region" description="Helical" evidence="4">
    <location>
        <begin position="20"/>
        <end position="40"/>
    </location>
</feature>
<dbReference type="Gene3D" id="3.10.450.100">
    <property type="entry name" value="NTF2-like, domain 1"/>
    <property type="match status" value="1"/>
</dbReference>
<dbReference type="Pfam" id="PF03717">
    <property type="entry name" value="PBP_dimer"/>
    <property type="match status" value="1"/>
</dbReference>
<dbReference type="AlphaFoldDB" id="A0A2T6AWI5"/>
<dbReference type="InterPro" id="IPR007887">
    <property type="entry name" value="MecA_N"/>
</dbReference>
<evidence type="ECO:0000256" key="2">
    <source>
        <dbReference type="ARBA" id="ARBA00007171"/>
    </source>
</evidence>
<dbReference type="PANTHER" id="PTHR30627:SF25">
    <property type="entry name" value="PENICILLIN-BINDING PROTEIN 3"/>
    <property type="match status" value="1"/>
</dbReference>
<dbReference type="InterPro" id="IPR005311">
    <property type="entry name" value="PBP_dimer"/>
</dbReference>
<dbReference type="PANTHER" id="PTHR30627">
    <property type="entry name" value="PEPTIDOGLYCAN D,D-TRANSPEPTIDASE"/>
    <property type="match status" value="1"/>
</dbReference>
<dbReference type="InterPro" id="IPR001460">
    <property type="entry name" value="PCN-bd_Tpept"/>
</dbReference>
<dbReference type="GO" id="GO:0008658">
    <property type="term" value="F:penicillin binding"/>
    <property type="evidence" value="ECO:0007669"/>
    <property type="project" value="InterPro"/>
</dbReference>
<accession>A0A2T6AWI5</accession>
<evidence type="ECO:0000313" key="9">
    <source>
        <dbReference type="Proteomes" id="UP000244240"/>
    </source>
</evidence>
<feature type="domain" description="NTF2-like N-terminal transpeptidase" evidence="7">
    <location>
        <begin position="50"/>
        <end position="162"/>
    </location>
</feature>
<dbReference type="RefSeq" id="WP_108026726.1">
    <property type="nucleotide sequence ID" value="NZ_QBKR01000047.1"/>
</dbReference>
<dbReference type="Gene3D" id="3.40.710.10">
    <property type="entry name" value="DD-peptidase/beta-lactamase superfamily"/>
    <property type="match status" value="1"/>
</dbReference>
<dbReference type="Proteomes" id="UP000244240">
    <property type="component" value="Unassembled WGS sequence"/>
</dbReference>
<dbReference type="GO" id="GO:0005886">
    <property type="term" value="C:plasma membrane"/>
    <property type="evidence" value="ECO:0007669"/>
    <property type="project" value="TreeGrafter"/>
</dbReference>
<evidence type="ECO:0000256" key="4">
    <source>
        <dbReference type="SAM" id="Phobius"/>
    </source>
</evidence>
<dbReference type="Gene3D" id="3.30.1390.30">
    <property type="entry name" value="Penicillin-binding protein 2a, domain 3"/>
    <property type="match status" value="1"/>
</dbReference>
<dbReference type="Pfam" id="PF00905">
    <property type="entry name" value="Transpeptidase"/>
    <property type="match status" value="1"/>
</dbReference>
<dbReference type="InterPro" id="IPR036138">
    <property type="entry name" value="PBP_dimer_sf"/>
</dbReference>
<protein>
    <submittedName>
        <fullName evidence="8">Penicillin-binding protein</fullName>
    </submittedName>
</protein>
<organism evidence="8 9">
    <name type="scientific">Melghirimyces profundicolus</name>
    <dbReference type="NCBI Taxonomy" id="1242148"/>
    <lineage>
        <taxon>Bacteria</taxon>
        <taxon>Bacillati</taxon>
        <taxon>Bacillota</taxon>
        <taxon>Bacilli</taxon>
        <taxon>Bacillales</taxon>
        <taxon>Thermoactinomycetaceae</taxon>
        <taxon>Melghirimyces</taxon>
    </lineage>
</organism>
<dbReference type="Pfam" id="PF05223">
    <property type="entry name" value="MecA_N"/>
    <property type="match status" value="1"/>
</dbReference>
<gene>
    <name evidence="8" type="ORF">C8P63_1478</name>
</gene>